<proteinExistence type="predicted"/>
<comment type="caution">
    <text evidence="1">The sequence shown here is derived from an EMBL/GenBank/DDBJ whole genome shotgun (WGS) entry which is preliminary data.</text>
</comment>
<dbReference type="EMBL" id="NCKV01040482">
    <property type="protein sequence ID" value="RWS18383.1"/>
    <property type="molecule type" value="Genomic_DNA"/>
</dbReference>
<gene>
    <name evidence="1" type="ORF">B4U80_12511</name>
</gene>
<protein>
    <submittedName>
        <fullName evidence="1">Uncharacterized protein</fullName>
    </submittedName>
</protein>
<sequence length="225" mass="25793">MRTQTFFGCPQSFCYDHEVDDFVVDTSGNKPIVILFRGLYYWRLLTKHGDIPLSLPLVANAKVIGKDDEPWPGLQGLRYIDAAEAFTIDGKQVVLIFKDRRIYTVVDGETAETKVKTLFADKFDHSVDSVWYNRVEKLLFLFTANRFQTYSVSLTEDGNISCSLVGHSLRGIFNEFAGLPQHISAILSNLEDKTYFLKNMWYYVIPEKGWNVGDEKIKPKITFDP</sequence>
<evidence type="ECO:0000313" key="1">
    <source>
        <dbReference type="EMBL" id="RWS18383.1"/>
    </source>
</evidence>
<dbReference type="VEuPathDB" id="VectorBase:LDEU013657"/>
<dbReference type="OrthoDB" id="6537032at2759"/>
<organism evidence="1 2">
    <name type="scientific">Leptotrombidium deliense</name>
    <dbReference type="NCBI Taxonomy" id="299467"/>
    <lineage>
        <taxon>Eukaryota</taxon>
        <taxon>Metazoa</taxon>
        <taxon>Ecdysozoa</taxon>
        <taxon>Arthropoda</taxon>
        <taxon>Chelicerata</taxon>
        <taxon>Arachnida</taxon>
        <taxon>Acari</taxon>
        <taxon>Acariformes</taxon>
        <taxon>Trombidiformes</taxon>
        <taxon>Prostigmata</taxon>
        <taxon>Anystina</taxon>
        <taxon>Parasitengona</taxon>
        <taxon>Trombiculoidea</taxon>
        <taxon>Trombiculidae</taxon>
        <taxon>Leptotrombidium</taxon>
    </lineage>
</organism>
<accession>A0A443RSX1</accession>
<keyword evidence="2" id="KW-1185">Reference proteome</keyword>
<dbReference type="InterPro" id="IPR036375">
    <property type="entry name" value="Hemopexin-like_dom_sf"/>
</dbReference>
<dbReference type="SUPFAM" id="SSF50923">
    <property type="entry name" value="Hemopexin-like domain"/>
    <property type="match status" value="1"/>
</dbReference>
<name>A0A443RSX1_9ACAR</name>
<dbReference type="AlphaFoldDB" id="A0A443RSX1"/>
<evidence type="ECO:0000313" key="2">
    <source>
        <dbReference type="Proteomes" id="UP000288716"/>
    </source>
</evidence>
<reference evidence="1 2" key="1">
    <citation type="journal article" date="2018" name="Gigascience">
        <title>Genomes of trombidid mites reveal novel predicted allergens and laterally-transferred genes associated with secondary metabolism.</title>
        <authorList>
            <person name="Dong X."/>
            <person name="Chaisiri K."/>
            <person name="Xia D."/>
            <person name="Armstrong S.D."/>
            <person name="Fang Y."/>
            <person name="Donnelly M.J."/>
            <person name="Kadowaki T."/>
            <person name="McGarry J.W."/>
            <person name="Darby A.C."/>
            <person name="Makepeace B.L."/>
        </authorList>
    </citation>
    <scope>NUCLEOTIDE SEQUENCE [LARGE SCALE GENOMIC DNA]</scope>
    <source>
        <strain evidence="1">UoL-UT</strain>
    </source>
</reference>
<dbReference type="Proteomes" id="UP000288716">
    <property type="component" value="Unassembled WGS sequence"/>
</dbReference>
<feature type="non-terminal residue" evidence="1">
    <location>
        <position position="225"/>
    </location>
</feature>
<dbReference type="Gene3D" id="2.110.10.10">
    <property type="entry name" value="Hemopexin-like domain"/>
    <property type="match status" value="1"/>
</dbReference>